<dbReference type="PANTHER" id="PTHR40094">
    <property type="entry name" value="ALPHA-2-MACROGLOBULIN HOMOLOG"/>
    <property type="match status" value="1"/>
</dbReference>
<dbReference type="Pfam" id="PF17973">
    <property type="entry name" value="bMG10"/>
    <property type="match status" value="1"/>
</dbReference>
<gene>
    <name evidence="4" type="ORF">BC659_2549</name>
</gene>
<reference evidence="4 5" key="1">
    <citation type="submission" date="2019-03" db="EMBL/GenBank/DDBJ databases">
        <title>Genomic Encyclopedia of Archaeal and Bacterial Type Strains, Phase II (KMG-II): from individual species to whole genera.</title>
        <authorList>
            <person name="Goeker M."/>
        </authorList>
    </citation>
    <scope>NUCLEOTIDE SEQUENCE [LARGE SCALE GENOMIC DNA]</scope>
    <source>
        <strain evidence="4 5">DSM 28323</strain>
    </source>
</reference>
<dbReference type="InterPro" id="IPR008930">
    <property type="entry name" value="Terpenoid_cyclase/PrenylTrfase"/>
</dbReference>
<evidence type="ECO:0000313" key="5">
    <source>
        <dbReference type="Proteomes" id="UP000295741"/>
    </source>
</evidence>
<dbReference type="RefSeq" id="WP_133475086.1">
    <property type="nucleotide sequence ID" value="NZ_SNWP01000011.1"/>
</dbReference>
<sequence length="2086" mass="239987">MRYSLAVFFFFFSFTISAQRTQTDTSFLKEWFTIDTLILEKGLNKTALTKVNELYQKASQRNLPAQKLKSLIYRYSLENNITEKGYKEIIADLSTEIDTEKVPVVKAVLQLLLAKKMIRYCNDYRWQIYNRKPSATKVSKDIDTWSMNDFYTEISSLYLRCIKEESLLQSIPMQQFDAVLIKGTKAFANSSLFDLAIREALEFFKYGSSYVRNPIETFSLKDEKALSPLPAFIQTNFHTTDSSSYLWQSLSLYKKILKHHSNDRDKELLLYLDQERINWVYTHGIFTNREEKYEQTLMQLTTQYKNYSGTAEVWSQLAALYINRASGYTPFGDTANRYAYVKAKKIIKDAIPLYDSTASGVIKMKNQLSAIHTVQLMVQTEWVNIPNQPFRAKLDYRNMDSIYIRILKIDEEDMSGDQFWSKPFWQKISKQKQLKSLSFALPRTNDHQTHGTELALPGLAPGNYALLCSNDVLFNDSLSRLRYLPFIVSNISYIKNGADFFVLNRETGKPLQDVKVTIQKQSYNNTTRKSDFQTVAKQLTDKNGHFIFPEKNNNGYYRYHFEKGNDQLKFMTAEYEYYNAVANDDILQPEEENRIKFEKNNRQVFFFTDRSIYRPGQTVYYKGIGVTREYGTQKSKLLQKDTGWAILQDVNGKKIDSLRFTLNEYGSFHGKFQLPAKALTGYFSIVTNSIKNGSAYFSVEEYKRPTYSVAFEKPKGSYRLNDSIRLIGNAKAFAGNNIDGAKVSYQVTRNIRRVYPWYWRGSSRYDNSREISNGNLITDASGNFTISFTASADDIRKEDDNHTVFAFTVNATVTDKNGETRTASTEITVGYQSLQLTIENPKLIDSKDAKAILVKTTNLSNEPEPANVSIKVYALQTPERLIRKRLWEKPDQFILNEKEFISLFPHDEYASETDMLTWPVLKLVEEGRINTKEKASFILQQPLEAGQYKIEAITTDKDGQQVRTLHYIGVFNSRTGQMPNTVYQFTHDVKTTIEPGDTALYLSGSAAKELFVIKKTATKNNSSFIEYEARKKGLSEQIFTATETDRGGAAIAEAYILHNRLYTFLTNIEIPWSNKQLNISYQTFRNKIEPGSKETWTVQVKGSKHENLAAELLTTMYDASLDQFRNHQLNTPLLWRPNSFTNYFTPTRNFIISNQYENPIAIFDYLPEYTETVDRLAESNTDLYERNIRQWITYANVSDKLKKHVEKMLENVVGYNMASSKGARMRKEESYDKKTMYSFSAGTISQLANTNSLPSITNTSNFALVMADTSMMMNIGIRGNSTLDKNNTAVPEEETPVTIRKNFNETAFFFPNLYADTAGNYSFSFTMPDALTKWKWMSLAHTKDLAFGTNSTSIITQKTLMAQANAPRFIREGDKLEFSGKVVNLSDKELSGQVTLELIDAATGSSVDGWFQNVFPVQYFTAAAGQSTAIKFPIQVPFSFNKTLSWRLIARADKYSDGEENMLPVLTNRQLVTESLPVLITKDTTQLFRFEKLLQANSPSLTHEGITINYTANPIWEAIRALPYLMEYPYECVEQTFNRFYANALGTYIVNRDPKIKKVFEAWLKDTATPKSKLALNESLKQIMLEETPWVFAAQSQEEQQKNIALLFDMFRLNQQADQLVKKLQDMQLSDGSFSWFKGGYGDRYMTNYVLTGIGKLKRTGALTPDIAIQLKPVIEKAIRFLDEEINKEYQYWKKAKLDTTRNHISTSHIQYLYMRSFFRDIALPKYAEAYQFFYNRGKYQIQQQSIYNRALLGLVYYRNNEIRYVNVNIRTAILENTVRDEAKASLYWKDRLTYSWYQTPVEHQATMIQFLQELQQGQPMSDGNTAIDEARNWLLLNKQTNHWNTTVATAEACYALLMTGTDLLYTDKNIRIQLGNTSFSSQDQPTEAGTGYFQQRIEGRLVNPEMGNIKITVQTKGKQQIQSPSWGSIYWQYFEDMDKIKLSATPLSVTKQLFIERYSNNGKVLDVVNENDVLKPGDKVVVRLTIKSDREMEYLHLKDTRASTMEPVNVLSGYKWQDGLGYYESTKDASSNFFISQLRKGTYVFDYPVFITHTGVFSTGNASIQCMYAPEFTANSGGMMIRVEE</sequence>
<comment type="caution">
    <text evidence="4">The sequence shown here is derived from an EMBL/GenBank/DDBJ whole genome shotgun (WGS) entry which is preliminary data.</text>
</comment>
<name>A0A4V6PSJ1_9BACT</name>
<evidence type="ECO:0000256" key="1">
    <source>
        <dbReference type="ARBA" id="ARBA00010556"/>
    </source>
</evidence>
<dbReference type="InterPro" id="IPR001599">
    <property type="entry name" value="Macroglobln_a2"/>
</dbReference>
<dbReference type="Pfam" id="PF00207">
    <property type="entry name" value="A2M"/>
    <property type="match status" value="1"/>
</dbReference>
<dbReference type="Proteomes" id="UP000295741">
    <property type="component" value="Unassembled WGS sequence"/>
</dbReference>
<keyword evidence="2" id="KW-0732">Signal</keyword>
<evidence type="ECO:0000256" key="2">
    <source>
        <dbReference type="SAM" id="SignalP"/>
    </source>
</evidence>
<accession>A0A4V6PSJ1</accession>
<protein>
    <submittedName>
        <fullName evidence="4">Alpha-2-macroglobulin family protein</fullName>
    </submittedName>
</protein>
<dbReference type="SUPFAM" id="SSF48239">
    <property type="entry name" value="Terpenoid cyclases/Protein prenyltransferases"/>
    <property type="match status" value="1"/>
</dbReference>
<dbReference type="GO" id="GO:0004866">
    <property type="term" value="F:endopeptidase inhibitor activity"/>
    <property type="evidence" value="ECO:0007669"/>
    <property type="project" value="InterPro"/>
</dbReference>
<organism evidence="4 5">
    <name type="scientific">Sediminibacterium goheungense</name>
    <dbReference type="NCBI Taxonomy" id="1086393"/>
    <lineage>
        <taxon>Bacteria</taxon>
        <taxon>Pseudomonadati</taxon>
        <taxon>Bacteroidota</taxon>
        <taxon>Chitinophagia</taxon>
        <taxon>Chitinophagales</taxon>
        <taxon>Chitinophagaceae</taxon>
        <taxon>Sediminibacterium</taxon>
    </lineage>
</organism>
<evidence type="ECO:0000313" key="4">
    <source>
        <dbReference type="EMBL" id="TDO27228.1"/>
    </source>
</evidence>
<dbReference type="Gene3D" id="1.50.10.20">
    <property type="match status" value="1"/>
</dbReference>
<evidence type="ECO:0000259" key="3">
    <source>
        <dbReference type="SMART" id="SM01360"/>
    </source>
</evidence>
<keyword evidence="5" id="KW-1185">Reference proteome</keyword>
<dbReference type="InterPro" id="IPR002890">
    <property type="entry name" value="MG2"/>
</dbReference>
<comment type="similarity">
    <text evidence="1">Belongs to the protease inhibitor I39 (alpha-2-macroglobulin) family. Bacterial alpha-2-macroglobulin subfamily.</text>
</comment>
<dbReference type="PANTHER" id="PTHR40094:SF1">
    <property type="entry name" value="UBIQUITIN DOMAIN-CONTAINING PROTEIN"/>
    <property type="match status" value="1"/>
</dbReference>
<dbReference type="OrthoDB" id="9767116at2"/>
<dbReference type="InterPro" id="IPR041246">
    <property type="entry name" value="Bact_MG10"/>
</dbReference>
<dbReference type="Gene3D" id="2.60.40.1930">
    <property type="match status" value="1"/>
</dbReference>
<dbReference type="EMBL" id="SNWP01000011">
    <property type="protein sequence ID" value="TDO27228.1"/>
    <property type="molecule type" value="Genomic_DNA"/>
</dbReference>
<dbReference type="Pfam" id="PF01835">
    <property type="entry name" value="MG2"/>
    <property type="match status" value="1"/>
</dbReference>
<dbReference type="InterPro" id="IPR051802">
    <property type="entry name" value="YfhM-like"/>
</dbReference>
<proteinExistence type="inferred from homology"/>
<dbReference type="SMART" id="SM01360">
    <property type="entry name" value="A2M"/>
    <property type="match status" value="1"/>
</dbReference>
<feature type="domain" description="Alpha-2-macroglobulin" evidence="3">
    <location>
        <begin position="1306"/>
        <end position="1396"/>
    </location>
</feature>
<feature type="signal peptide" evidence="2">
    <location>
        <begin position="1"/>
        <end position="18"/>
    </location>
</feature>
<feature type="chain" id="PRO_5020428422" evidence="2">
    <location>
        <begin position="19"/>
        <end position="2086"/>
    </location>
</feature>